<comment type="caution">
    <text evidence="2">The sequence shown here is derived from an EMBL/GenBank/DDBJ whole genome shotgun (WGS) entry which is preliminary data.</text>
</comment>
<feature type="domain" description="Transposase IS66 C-terminal" evidence="1">
    <location>
        <begin position="1"/>
        <end position="31"/>
    </location>
</feature>
<evidence type="ECO:0000313" key="2">
    <source>
        <dbReference type="EMBL" id="MCK9802158.1"/>
    </source>
</evidence>
<evidence type="ECO:0000259" key="1">
    <source>
        <dbReference type="Pfam" id="PF13817"/>
    </source>
</evidence>
<sequence length="36" mass="4238">MNGHDPYAYLKDALTRLPTQLAIEIEHLLPHRWRPA</sequence>
<name>A0A9X1Z1D5_9PSED</name>
<organism evidence="2 3">
    <name type="scientific">Pseudomonas morbosilactucae</name>
    <dbReference type="NCBI Taxonomy" id="2938197"/>
    <lineage>
        <taxon>Bacteria</taxon>
        <taxon>Pseudomonadati</taxon>
        <taxon>Pseudomonadota</taxon>
        <taxon>Gammaproteobacteria</taxon>
        <taxon>Pseudomonadales</taxon>
        <taxon>Pseudomonadaceae</taxon>
        <taxon>Pseudomonas</taxon>
    </lineage>
</organism>
<reference evidence="2 3" key="2">
    <citation type="journal article" date="2023" name="Plant Pathol.">
        <title>Dismantling and reorganizing Pseudomonas marginalis sensu#lato.</title>
        <authorList>
            <person name="Sawada H."/>
            <person name="Fujikawa T."/>
            <person name="Satou M."/>
        </authorList>
    </citation>
    <scope>NUCLEOTIDE SEQUENCE [LARGE SCALE GENOMIC DNA]</scope>
    <source>
        <strain evidence="2 3">MAFF 302030</strain>
    </source>
</reference>
<dbReference type="AlphaFoldDB" id="A0A9X1Z1D5"/>
<protein>
    <submittedName>
        <fullName evidence="2">Transposase domain-containing protein</fullName>
    </submittedName>
</protein>
<evidence type="ECO:0000313" key="3">
    <source>
        <dbReference type="Proteomes" id="UP001155059"/>
    </source>
</evidence>
<dbReference type="Pfam" id="PF13817">
    <property type="entry name" value="DDE_Tnp_IS66_C"/>
    <property type="match status" value="1"/>
</dbReference>
<dbReference type="InterPro" id="IPR039552">
    <property type="entry name" value="IS66_C"/>
</dbReference>
<proteinExistence type="predicted"/>
<gene>
    <name evidence="2" type="ORF">M1B34_31995</name>
</gene>
<reference evidence="2 3" key="1">
    <citation type="journal article" date="2022" name="Int. J. Syst. Evol. Microbiol.">
        <title>Pseudomonas aegrilactucae sp. nov. and Pseudomonas morbosilactucae sp. nov., pathogens causing bacterial rot of lettuce in Japan.</title>
        <authorList>
            <person name="Sawada H."/>
            <person name="Fujikawa T."/>
            <person name="Satou M."/>
        </authorList>
    </citation>
    <scope>NUCLEOTIDE SEQUENCE [LARGE SCALE GENOMIC DNA]</scope>
    <source>
        <strain evidence="2 3">MAFF 302030</strain>
    </source>
</reference>
<dbReference type="EMBL" id="JALQCW010000110">
    <property type="protein sequence ID" value="MCK9802158.1"/>
    <property type="molecule type" value="Genomic_DNA"/>
</dbReference>
<dbReference type="Proteomes" id="UP001155059">
    <property type="component" value="Unassembled WGS sequence"/>
</dbReference>
<accession>A0A9X1Z1D5</accession>